<protein>
    <recommendedName>
        <fullName evidence="4">Pcc1-domain-containing protein</fullName>
    </recommendedName>
</protein>
<dbReference type="AlphaFoldDB" id="A0A9W8XIV4"/>
<dbReference type="Gene3D" id="3.30.310.50">
    <property type="entry name" value="Alpha-D-phosphohexomutase, C-terminal domain"/>
    <property type="match status" value="1"/>
</dbReference>
<dbReference type="OrthoDB" id="10025739at2759"/>
<dbReference type="GeneID" id="80910550"/>
<proteinExistence type="inferred from homology"/>
<dbReference type="Pfam" id="PF09341">
    <property type="entry name" value="Pcc1"/>
    <property type="match status" value="1"/>
</dbReference>
<evidence type="ECO:0000256" key="1">
    <source>
        <dbReference type="ARBA" id="ARBA00007073"/>
    </source>
</evidence>
<dbReference type="Proteomes" id="UP001140513">
    <property type="component" value="Unassembled WGS sequence"/>
</dbReference>
<comment type="caution">
    <text evidence="2">The sequence shown here is derived from an EMBL/GenBank/DDBJ whole genome shotgun (WGS) entry which is preliminary data.</text>
</comment>
<evidence type="ECO:0000313" key="3">
    <source>
        <dbReference type="Proteomes" id="UP001140513"/>
    </source>
</evidence>
<reference evidence="2" key="1">
    <citation type="submission" date="2022-10" db="EMBL/GenBank/DDBJ databases">
        <title>Tapping the CABI collections for fungal endophytes: first genome assemblies for Collariella, Neodidymelliopsis, Ascochyta clinopodiicola, Didymella pomorum, Didymosphaeria variabile, Neocosmospora piperis and Neocucurbitaria cava.</title>
        <authorList>
            <person name="Hill R."/>
        </authorList>
    </citation>
    <scope>NUCLEOTIDE SEQUENCE</scope>
    <source>
        <strain evidence="2">IMI 356815</strain>
    </source>
</reference>
<accession>A0A9W8XIV4</accession>
<dbReference type="PANTHER" id="PTHR31283">
    <property type="entry name" value="EKC/KEOPS COMPLEX SUBUNIT PCC1 FAMILY MEMBER"/>
    <property type="match status" value="1"/>
</dbReference>
<dbReference type="InterPro" id="IPR015419">
    <property type="entry name" value="CTAG/Pcc1"/>
</dbReference>
<evidence type="ECO:0000313" key="2">
    <source>
        <dbReference type="EMBL" id="KAJ4351677.1"/>
    </source>
</evidence>
<organism evidence="2 3">
    <name type="scientific">Didymosphaeria variabile</name>
    <dbReference type="NCBI Taxonomy" id="1932322"/>
    <lineage>
        <taxon>Eukaryota</taxon>
        <taxon>Fungi</taxon>
        <taxon>Dikarya</taxon>
        <taxon>Ascomycota</taxon>
        <taxon>Pezizomycotina</taxon>
        <taxon>Dothideomycetes</taxon>
        <taxon>Pleosporomycetidae</taxon>
        <taxon>Pleosporales</taxon>
        <taxon>Massarineae</taxon>
        <taxon>Didymosphaeriaceae</taxon>
        <taxon>Didymosphaeria</taxon>
    </lineage>
</organism>
<dbReference type="GO" id="GO:0000408">
    <property type="term" value="C:EKC/KEOPS complex"/>
    <property type="evidence" value="ECO:0007669"/>
    <property type="project" value="TreeGrafter"/>
</dbReference>
<dbReference type="PANTHER" id="PTHR31283:SF5">
    <property type="entry name" value="EKC_KEOPS COMPLEX SUBUNIT LAGE3"/>
    <property type="match status" value="1"/>
</dbReference>
<gene>
    <name evidence="2" type="ORF">N0V89_007020</name>
</gene>
<dbReference type="EMBL" id="JAPEUX010000005">
    <property type="protein sequence ID" value="KAJ4351677.1"/>
    <property type="molecule type" value="Genomic_DNA"/>
</dbReference>
<comment type="similarity">
    <text evidence="1">Belongs to the CTAG/PCC1 family.</text>
</comment>
<sequence length="100" mass="10821">MPPSTLNIPFPSESLVRTAEQALVVDAELSPLVRRSFSTSDNTLRVDYSATTNRMLRVAVNGFFESLGVVLGVMKELDVDVVHGDLEGELTGVQGLEVSE</sequence>
<keyword evidence="3" id="KW-1185">Reference proteome</keyword>
<dbReference type="RefSeq" id="XP_056070033.1">
    <property type="nucleotide sequence ID" value="XM_056215786.1"/>
</dbReference>
<evidence type="ECO:0008006" key="4">
    <source>
        <dbReference type="Google" id="ProtNLM"/>
    </source>
</evidence>
<name>A0A9W8XIV4_9PLEO</name>
<dbReference type="GO" id="GO:0070525">
    <property type="term" value="P:tRNA threonylcarbamoyladenosine metabolic process"/>
    <property type="evidence" value="ECO:0007669"/>
    <property type="project" value="TreeGrafter"/>
</dbReference>